<dbReference type="GeneID" id="100770599"/>
<evidence type="ECO:0000256" key="2">
    <source>
        <dbReference type="ARBA" id="ARBA00022490"/>
    </source>
</evidence>
<comment type="subcellular location">
    <subcellularLocation>
        <location evidence="1">Cytoplasm</location>
    </subcellularLocation>
</comment>
<dbReference type="OrthoDB" id="9827643at2759"/>
<dbReference type="PANTHER" id="PTHR15914">
    <property type="entry name" value="ALPHA-HEMOGLOBIN-STABILIZING PROTEIN"/>
    <property type="match status" value="1"/>
</dbReference>
<keyword evidence="2" id="KW-0963">Cytoplasm</keyword>
<evidence type="ECO:0000256" key="7">
    <source>
        <dbReference type="ARBA" id="ARBA00079289"/>
    </source>
</evidence>
<keyword evidence="13" id="KW-1185">Reference proteome</keyword>
<evidence type="ECO:0000313" key="13">
    <source>
        <dbReference type="Proteomes" id="UP001108280"/>
    </source>
</evidence>
<dbReference type="RefSeq" id="XP_035293899.1">
    <property type="nucleotide sequence ID" value="XM_035438008.1"/>
</dbReference>
<evidence type="ECO:0000256" key="8">
    <source>
        <dbReference type="ARBA" id="ARBA00081968"/>
    </source>
</evidence>
<dbReference type="Proteomes" id="UP000030759">
    <property type="component" value="Unassembled WGS sequence"/>
</dbReference>
<comment type="subunit">
    <text evidence="5">Monomer. Forms a heterodimer with free alpha-hemoglobin. Does not bind beta-hemoglobin nor alpha(2)beta(2) hemoglobin A.</text>
</comment>
<evidence type="ECO:0000313" key="9">
    <source>
        <dbReference type="EMBL" id="EGW13084.1"/>
    </source>
</evidence>
<reference evidence="10" key="4">
    <citation type="submission" date="2013-03" db="EMBL/GenBank/DDBJ databases">
        <title>Chinese hamster genome sequenced from sorted chromosomes.</title>
        <authorList>
            <person name="Brinkrolf K."/>
            <person name="Rupp O."/>
            <person name="Laux H."/>
            <person name="Kollin F."/>
            <person name="Ernst W."/>
            <person name="Linke B."/>
            <person name="Kofler R."/>
            <person name="Romand S."/>
            <person name="Hesse F."/>
            <person name="Budach W.E."/>
            <person name="Galosy S."/>
            <person name="Muller D."/>
            <person name="Noll T."/>
            <person name="Wienberg J."/>
            <person name="Jostock T."/>
            <person name="Leonard M."/>
            <person name="Grillari J."/>
            <person name="Tauch A."/>
            <person name="Goesmann A."/>
            <person name="Helk B."/>
            <person name="Mott J.E."/>
            <person name="Puehler A."/>
            <person name="Borth N."/>
        </authorList>
    </citation>
    <scope>NUCLEOTIDE SEQUENCE</scope>
    <source>
        <strain evidence="10">17A/GY</strain>
    </source>
</reference>
<evidence type="ECO:0000256" key="4">
    <source>
        <dbReference type="ARBA" id="ARBA00061424"/>
    </source>
</evidence>
<dbReference type="Proteomes" id="UP000001075">
    <property type="component" value="Unassembled WGS sequence"/>
</dbReference>
<dbReference type="Pfam" id="PF09236">
    <property type="entry name" value="AHSP"/>
    <property type="match status" value="1"/>
</dbReference>
<reference evidence="13" key="5">
    <citation type="journal article" date="2018" name="Biotechnol. Bioeng.">
        <title>A reference genome of the Chinese hamster based on a hybrid assembly strategy.</title>
        <authorList>
            <person name="Rupp O."/>
            <person name="MacDonald M.L."/>
            <person name="Li S."/>
            <person name="Dhiman H."/>
            <person name="Polson S."/>
            <person name="Griep S."/>
            <person name="Heffner K."/>
            <person name="Hernandez I."/>
            <person name="Brinkrolf K."/>
            <person name="Jadhav V."/>
            <person name="Samoudi M."/>
            <person name="Hao H."/>
            <person name="Kingham B."/>
            <person name="Goesmann A."/>
            <person name="Betenbaugh M.J."/>
            <person name="Lewis N.E."/>
            <person name="Borth N."/>
            <person name="Lee K.H."/>
        </authorList>
    </citation>
    <scope>NUCLEOTIDE SEQUENCE [LARGE SCALE GENOMIC DNA]</scope>
    <source>
        <strain evidence="13">17A/GY</strain>
    </source>
</reference>
<dbReference type="EMBL" id="JH003391">
    <property type="protein sequence ID" value="EGW13084.1"/>
    <property type="molecule type" value="Genomic_DNA"/>
</dbReference>
<dbReference type="FunFam" id="1.20.58.420:FF:000002">
    <property type="entry name" value="Alpha-hemoglobin-stabilizing protein"/>
    <property type="match status" value="1"/>
</dbReference>
<dbReference type="GO" id="GO:0030492">
    <property type="term" value="F:hemoglobin binding"/>
    <property type="evidence" value="ECO:0007669"/>
    <property type="project" value="InterPro"/>
</dbReference>
<dbReference type="Gene3D" id="1.20.58.420">
    <property type="entry name" value="AHSP"/>
    <property type="match status" value="1"/>
</dbReference>
<dbReference type="EMBL" id="KE671541">
    <property type="protein sequence ID" value="ERE80087.1"/>
    <property type="molecule type" value="Genomic_DNA"/>
</dbReference>
<dbReference type="SUPFAM" id="SSF109751">
    <property type="entry name" value="Alpha-hemoglobin stabilizing protein AHSP"/>
    <property type="match status" value="1"/>
</dbReference>
<organism evidence="9 11">
    <name type="scientific">Cricetulus griseus</name>
    <name type="common">Chinese hamster</name>
    <name type="synonym">Cricetulus barabensis griseus</name>
    <dbReference type="NCBI Taxonomy" id="10029"/>
    <lineage>
        <taxon>Eukaryota</taxon>
        <taxon>Metazoa</taxon>
        <taxon>Chordata</taxon>
        <taxon>Craniata</taxon>
        <taxon>Vertebrata</taxon>
        <taxon>Euteleostomi</taxon>
        <taxon>Mammalia</taxon>
        <taxon>Eutheria</taxon>
        <taxon>Euarchontoglires</taxon>
        <taxon>Glires</taxon>
        <taxon>Rodentia</taxon>
        <taxon>Myomorpha</taxon>
        <taxon>Muroidea</taxon>
        <taxon>Cricetidae</taxon>
        <taxon>Cricetinae</taxon>
        <taxon>Cricetulus</taxon>
    </lineage>
</organism>
<dbReference type="GO" id="GO:0006457">
    <property type="term" value="P:protein folding"/>
    <property type="evidence" value="ECO:0007669"/>
    <property type="project" value="InterPro"/>
</dbReference>
<evidence type="ECO:0000313" key="11">
    <source>
        <dbReference type="Proteomes" id="UP000001075"/>
    </source>
</evidence>
<protein>
    <recommendedName>
        <fullName evidence="6">Alpha-hemoglobin-stabilizing protein</fullName>
    </recommendedName>
    <alternativeName>
        <fullName evidence="8">Erythroid differentiation-related factor</fullName>
    </alternativeName>
    <alternativeName>
        <fullName evidence="7">Erythroid-associated factor</fullName>
    </alternativeName>
</protein>
<reference evidence="9" key="2">
    <citation type="submission" date="2011-08" db="EMBL/GenBank/DDBJ databases">
        <title>The genomic sequence of the Chinese hamster ovary CHO-K1 cell line.</title>
        <authorList>
            <person name="Xu X."/>
            <person name="Nagarajan H."/>
            <person name="Lewis N.E."/>
            <person name="Pan S."/>
            <person name="Cai Z."/>
            <person name="Liu X."/>
            <person name="Chen W."/>
            <person name="Xie M."/>
            <person name="Wang W."/>
            <person name="Hammond S."/>
            <person name="Andersen M.R."/>
            <person name="Neff N."/>
            <person name="Passarelli B."/>
            <person name="Koh W."/>
            <person name="Fan C.H."/>
            <person name="Wang J."/>
            <person name="Gui Y."/>
            <person name="Lee K.H."/>
            <person name="Betenbaugh M.J."/>
            <person name="Quake S.R."/>
            <person name="Famili I."/>
            <person name="Palsson B.O."/>
            <person name="Wang J."/>
        </authorList>
    </citation>
    <scope>NUCLEOTIDE SEQUENCE</scope>
</reference>
<dbReference type="STRING" id="10029.G3IJS0"/>
<evidence type="ECO:0000313" key="12">
    <source>
        <dbReference type="Proteomes" id="UP000030759"/>
    </source>
</evidence>
<dbReference type="GO" id="GO:0050821">
    <property type="term" value="P:protein stabilization"/>
    <property type="evidence" value="ECO:0007669"/>
    <property type="project" value="InterPro"/>
</dbReference>
<evidence type="ECO:0000313" key="15">
    <source>
        <dbReference type="RefSeq" id="XP_035298067.1"/>
    </source>
</evidence>
<dbReference type="KEGG" id="cge:100770599"/>
<dbReference type="PANTHER" id="PTHR15914:SF0">
    <property type="entry name" value="ALPHA-HEMOGLOBIN-STABILIZING PROTEIN"/>
    <property type="match status" value="1"/>
</dbReference>
<dbReference type="Proteomes" id="UP001108280">
    <property type="component" value="Chromosome 3"/>
</dbReference>
<dbReference type="GO" id="GO:0005737">
    <property type="term" value="C:cytoplasm"/>
    <property type="evidence" value="ECO:0007669"/>
    <property type="project" value="UniProtKB-SubCell"/>
</dbReference>
<evidence type="ECO:0000256" key="6">
    <source>
        <dbReference type="ARBA" id="ARBA00072174"/>
    </source>
</evidence>
<evidence type="ECO:0000256" key="1">
    <source>
        <dbReference type="ARBA" id="ARBA00004496"/>
    </source>
</evidence>
<dbReference type="RefSeq" id="XP_035298068.1">
    <property type="nucleotide sequence ID" value="XM_035442177.1"/>
</dbReference>
<dbReference type="CTD" id="51327"/>
<evidence type="ECO:0000313" key="14">
    <source>
        <dbReference type="RefSeq" id="XP_027260276.1"/>
    </source>
</evidence>
<name>G3IJS0_CRIGR</name>
<sequence>MAPFQTNKELISEGIKQFNVLLGQQVFDDPLIPEENMVTVVNDWVNLYINYYKPLVFGKQQEQDKALQELQQELNTLGSQFLTKYRTILKSRDPPNSKLPSS</sequence>
<accession>G3IJS0</accession>
<dbReference type="AlphaFoldDB" id="G3IJS0"/>
<comment type="similarity">
    <text evidence="4">Belongs to the AHSP family.</text>
</comment>
<dbReference type="InterPro" id="IPR015317">
    <property type="entry name" value="A_Hb_stabilising_prot"/>
</dbReference>
<evidence type="ECO:0000256" key="3">
    <source>
        <dbReference type="ARBA" id="ARBA00023186"/>
    </source>
</evidence>
<evidence type="ECO:0000256" key="5">
    <source>
        <dbReference type="ARBA" id="ARBA00066302"/>
    </source>
</evidence>
<dbReference type="PaxDb" id="10029-XP_007630232.1"/>
<evidence type="ECO:0000313" key="16">
    <source>
        <dbReference type="RefSeq" id="XP_035298068.1"/>
    </source>
</evidence>
<reference evidence="14 15" key="7">
    <citation type="submission" date="2025-04" db="UniProtKB">
        <authorList>
            <consortium name="RefSeq"/>
        </authorList>
    </citation>
    <scope>IDENTIFICATION</scope>
    <source>
        <strain evidence="14 15">17A/GY</strain>
        <tissue evidence="14 15">Liver</tissue>
    </source>
</reference>
<dbReference type="RefSeq" id="XP_027260276.1">
    <property type="nucleotide sequence ID" value="XM_027404475.2"/>
</dbReference>
<reference evidence="11" key="1">
    <citation type="journal article" date="2011" name="Nat. Biotechnol.">
        <title>The genomic sequence of the Chinese hamster ovary (CHO)-K1 cell line.</title>
        <authorList>
            <person name="Xu X."/>
            <person name="Nagarajan H."/>
            <person name="Lewis N.E."/>
            <person name="Pan S."/>
            <person name="Cai Z."/>
            <person name="Liu X."/>
            <person name="Chen W."/>
            <person name="Xie M."/>
            <person name="Wang W."/>
            <person name="Hammond S."/>
            <person name="Andersen M.R."/>
            <person name="Neff N."/>
            <person name="Passarelli B."/>
            <person name="Koh W."/>
            <person name="Fan H.C."/>
            <person name="Wang J."/>
            <person name="Gui Y."/>
            <person name="Lee K.H."/>
            <person name="Betenbaugh M.J."/>
            <person name="Quake S.R."/>
            <person name="Famili I."/>
            <person name="Palsson B.O."/>
            <person name="Wang J."/>
        </authorList>
    </citation>
    <scope>NUCLEOTIDE SEQUENCE [LARGE SCALE GENOMIC DNA]</scope>
    <source>
        <strain evidence="11">CHO K1 cell line</strain>
    </source>
</reference>
<keyword evidence="3" id="KW-0143">Chaperone</keyword>
<dbReference type="RefSeq" id="XP_027241574.1">
    <property type="nucleotide sequence ID" value="XM_027385773.2"/>
</dbReference>
<dbReference type="GO" id="GO:0030218">
    <property type="term" value="P:erythrocyte differentiation"/>
    <property type="evidence" value="ECO:0007669"/>
    <property type="project" value="InterPro"/>
</dbReference>
<proteinExistence type="inferred from homology"/>
<dbReference type="eggNOG" id="ENOG502SXDF">
    <property type="taxonomic scope" value="Eukaryota"/>
</dbReference>
<dbReference type="InterPro" id="IPR036468">
    <property type="entry name" value="AHSP_sf"/>
</dbReference>
<reference evidence="12" key="3">
    <citation type="journal article" date="2013" name="Nat. Biotechnol.">
        <title>Chinese hamster genome sequenced from sorted chromosomes.</title>
        <authorList>
            <person name="Brinkrolf K."/>
            <person name="Rupp O."/>
            <person name="Laux H."/>
            <person name="Kollin F."/>
            <person name="Ernst W."/>
            <person name="Linke B."/>
            <person name="Kofler R."/>
            <person name="Romand S."/>
            <person name="Hesse F."/>
            <person name="Budach W.E."/>
            <person name="Galosy S."/>
            <person name="Muller D."/>
            <person name="Noll T."/>
            <person name="Wienberg J."/>
            <person name="Jostock T."/>
            <person name="Leonard M."/>
            <person name="Grillari J."/>
            <person name="Tauch A."/>
            <person name="Goesmann A."/>
            <person name="Helk B."/>
            <person name="Mott J.E."/>
            <person name="Puhler A."/>
            <person name="Borth N."/>
        </authorList>
    </citation>
    <scope>NUCLEOTIDE SEQUENCE [LARGE SCALE GENOMIC DNA]</scope>
    <source>
        <strain evidence="12">17A/GY</strain>
    </source>
</reference>
<evidence type="ECO:0000313" key="10">
    <source>
        <dbReference type="EMBL" id="ERE80087.1"/>
    </source>
</evidence>
<reference evidence="13" key="6">
    <citation type="journal article" date="2020" name="Biotechnol. Bioeng.">
        <title>Chromosome-scale scaffolds for the Chinese hamster reference genome assembly to facilitate the study of the CHO epigenome.</title>
        <authorList>
            <person name="Hilliard W."/>
            <person name="MacDonald M."/>
            <person name="Lee K.H."/>
        </authorList>
    </citation>
    <scope>NUCLEOTIDE SEQUENCE [LARGE SCALE GENOMIC DNA]</scope>
    <source>
        <strain evidence="13">17A/GY</strain>
    </source>
</reference>
<dbReference type="RefSeq" id="XP_035298067.1">
    <property type="nucleotide sequence ID" value="XM_035442176.1"/>
</dbReference>
<gene>
    <name evidence="14 15 16" type="primary">Ahsp</name>
    <name evidence="10" type="ORF">H671_3g9113</name>
    <name evidence="9" type="ORF">I79_024107</name>
</gene>